<feature type="region of interest" description="Disordered" evidence="6">
    <location>
        <begin position="208"/>
        <end position="250"/>
    </location>
</feature>
<dbReference type="Gene3D" id="3.50.50.60">
    <property type="entry name" value="FAD/NAD(P)-binding domain"/>
    <property type="match status" value="2"/>
</dbReference>
<evidence type="ECO:0000256" key="2">
    <source>
        <dbReference type="ARBA" id="ARBA00005593"/>
    </source>
</evidence>
<dbReference type="SUPFAM" id="SSF51905">
    <property type="entry name" value="FAD/NAD(P)-binding domain"/>
    <property type="match status" value="1"/>
</dbReference>
<evidence type="ECO:0000313" key="7">
    <source>
        <dbReference type="EMBL" id="CAE1157303.1"/>
    </source>
</evidence>
<protein>
    <recommendedName>
        <fullName evidence="5">Rab proteins geranylgeranyltransferase component A</fullName>
    </recommendedName>
</protein>
<dbReference type="GO" id="GO:0005634">
    <property type="term" value="C:nucleus"/>
    <property type="evidence" value="ECO:0007669"/>
    <property type="project" value="TreeGrafter"/>
</dbReference>
<evidence type="ECO:0000313" key="8">
    <source>
        <dbReference type="Proteomes" id="UP000597762"/>
    </source>
</evidence>
<dbReference type="InterPro" id="IPR036188">
    <property type="entry name" value="FAD/NAD-bd_sf"/>
</dbReference>
<organism evidence="7 8">
    <name type="scientific">Acanthosepion pharaonis</name>
    <name type="common">Pharaoh cuttlefish</name>
    <name type="synonym">Sepia pharaonis</name>
    <dbReference type="NCBI Taxonomy" id="158019"/>
    <lineage>
        <taxon>Eukaryota</taxon>
        <taxon>Metazoa</taxon>
        <taxon>Spiralia</taxon>
        <taxon>Lophotrochozoa</taxon>
        <taxon>Mollusca</taxon>
        <taxon>Cephalopoda</taxon>
        <taxon>Coleoidea</taxon>
        <taxon>Decapodiformes</taxon>
        <taxon>Sepiida</taxon>
        <taxon>Sepiina</taxon>
        <taxon>Sepiidae</taxon>
        <taxon>Acanthosepion</taxon>
    </lineage>
</organism>
<feature type="region of interest" description="Disordered" evidence="6">
    <location>
        <begin position="458"/>
        <end position="520"/>
    </location>
</feature>
<dbReference type="GO" id="GO:0005096">
    <property type="term" value="F:GTPase activator activity"/>
    <property type="evidence" value="ECO:0007669"/>
    <property type="project" value="UniProtKB-UniRule"/>
</dbReference>
<feature type="compositionally biased region" description="Basic and acidic residues" evidence="6">
    <location>
        <begin position="215"/>
        <end position="236"/>
    </location>
</feature>
<dbReference type="GO" id="GO:0016192">
    <property type="term" value="P:vesicle-mediated transport"/>
    <property type="evidence" value="ECO:0007669"/>
    <property type="project" value="TreeGrafter"/>
</dbReference>
<dbReference type="PIRSF" id="PIRSF016550">
    <property type="entry name" value="Rab_ger_ger_transf_A_euk"/>
    <property type="match status" value="1"/>
</dbReference>
<dbReference type="InterPro" id="IPR018203">
    <property type="entry name" value="GDP_dissociation_inhibitor"/>
</dbReference>
<keyword evidence="8" id="KW-1185">Reference proteome</keyword>
<feature type="region of interest" description="Disordered" evidence="6">
    <location>
        <begin position="146"/>
        <end position="196"/>
    </location>
</feature>
<dbReference type="Pfam" id="PF00996">
    <property type="entry name" value="GDI"/>
    <property type="match status" value="2"/>
</dbReference>
<evidence type="ECO:0000256" key="3">
    <source>
        <dbReference type="ARBA" id="ARBA00022468"/>
    </source>
</evidence>
<evidence type="ECO:0000256" key="4">
    <source>
        <dbReference type="ARBA" id="ARBA00022490"/>
    </source>
</evidence>
<comment type="caution">
    <text evidence="7">The sequence shown here is derived from an EMBL/GenBank/DDBJ whole genome shotgun (WGS) entry which is preliminary data.</text>
</comment>
<dbReference type="PANTHER" id="PTHR11787">
    <property type="entry name" value="RAB GDP-DISSOCIATION INHIBITOR"/>
    <property type="match status" value="1"/>
</dbReference>
<feature type="region of interest" description="Disordered" evidence="6">
    <location>
        <begin position="71"/>
        <end position="97"/>
    </location>
</feature>
<feature type="compositionally biased region" description="Basic and acidic residues" evidence="6">
    <location>
        <begin position="176"/>
        <end position="185"/>
    </location>
</feature>
<feature type="compositionally biased region" description="Basic and acidic residues" evidence="6">
    <location>
        <begin position="458"/>
        <end position="482"/>
    </location>
</feature>
<comment type="function">
    <text evidence="5">Substrate-binding subunit (component A) of the Rab geranylgeranyltransferase (GGTase) complex. Binds unprenylated Rab proteins and presents the substrate peptide to the catalytic component B. The component A is thought to be regenerated by transferring its prenylated Rab back to the donor membrane.</text>
</comment>
<dbReference type="PANTHER" id="PTHR11787:SF4">
    <property type="entry name" value="CHM, RAB ESCORT PROTEIN 1"/>
    <property type="match status" value="1"/>
</dbReference>
<comment type="subcellular location">
    <subcellularLocation>
        <location evidence="1 5">Cytoplasm</location>
    </subcellularLocation>
</comment>
<dbReference type="InterPro" id="IPR001738">
    <property type="entry name" value="Rab_escort"/>
</dbReference>
<evidence type="ECO:0000256" key="6">
    <source>
        <dbReference type="SAM" id="MobiDB-lite"/>
    </source>
</evidence>
<name>A0A812AT36_ACAPH</name>
<dbReference type="PRINTS" id="PR00891">
    <property type="entry name" value="RABGDIREP"/>
</dbReference>
<accession>A0A812AT36</accession>
<dbReference type="GO" id="GO:0005829">
    <property type="term" value="C:cytosol"/>
    <property type="evidence" value="ECO:0007669"/>
    <property type="project" value="TreeGrafter"/>
</dbReference>
<dbReference type="Gene3D" id="3.30.519.10">
    <property type="entry name" value="Guanine Nucleotide Dissociation Inhibitor, domain 2"/>
    <property type="match status" value="1"/>
</dbReference>
<feature type="compositionally biased region" description="Polar residues" evidence="6">
    <location>
        <begin position="88"/>
        <end position="97"/>
    </location>
</feature>
<dbReference type="Proteomes" id="UP000597762">
    <property type="component" value="Unassembled WGS sequence"/>
</dbReference>
<sequence>MGDGLPSSFDAIVVGTGLTESIVAAALSRIGKSVLHIDRNAYYGSRWSSFSLRSLQNWAETLGFGENLQQVEGNSTEEKQQQQQQQQKSPPVDTNSLLQDGEASLTIPRSDEGVSNVHLSYNHIFKGGGNDDKTCENGTVECQVTSKPAEGAQDGEEPSECPEQQQQQQQQSGNDNEGKEEKSPHAECPADTEEAATKDRVLEIDDQLTAASAPENKKSTPEHDTNKRPEDQKVDEESLQQKTGQSHPKRWTVDEFEKQWRRFNFDLAPRVLYSSGDMVRLLIQSDISRYCEFKLVSRILTIHDDQVQCVPCSRAHVFNSKAVTMLDKRMMMKFVKICLGEETDDLIEEYADKPFTEYLSKKFSPIVKHYIYKAITMTKENTSTTEGIALAKKFFSSVGHYGNLPFITPIYGVGELPQAFSRMCAVWGGIYCLNLSVDSILTNNDKVTGIITNEGQRIEWEENKTEETSTKEDDSKDDDKSSAEGNIASGDEKSAEVNVEGVEPDLAKLKLDEDEKKSDD</sequence>
<dbReference type="GO" id="GO:0007264">
    <property type="term" value="P:small GTPase-mediated signal transduction"/>
    <property type="evidence" value="ECO:0007669"/>
    <property type="project" value="UniProtKB-UniRule"/>
</dbReference>
<reference evidence="7" key="1">
    <citation type="submission" date="2021-01" db="EMBL/GenBank/DDBJ databases">
        <authorList>
            <person name="Li R."/>
            <person name="Bekaert M."/>
        </authorList>
    </citation>
    <scope>NUCLEOTIDE SEQUENCE</scope>
    <source>
        <strain evidence="7">Farmed</strain>
    </source>
</reference>
<dbReference type="OrthoDB" id="1923006at2759"/>
<dbReference type="GO" id="GO:0005968">
    <property type="term" value="C:Rab-protein geranylgeranyltransferase complex"/>
    <property type="evidence" value="ECO:0007669"/>
    <property type="project" value="UniProtKB-UniRule"/>
</dbReference>
<dbReference type="GO" id="GO:0006886">
    <property type="term" value="P:intracellular protein transport"/>
    <property type="evidence" value="ECO:0007669"/>
    <property type="project" value="InterPro"/>
</dbReference>
<evidence type="ECO:0000256" key="1">
    <source>
        <dbReference type="ARBA" id="ARBA00004496"/>
    </source>
</evidence>
<keyword evidence="4 5" id="KW-0963">Cytoplasm</keyword>
<dbReference type="GO" id="GO:0005092">
    <property type="term" value="F:GDP-dissociation inhibitor activity"/>
    <property type="evidence" value="ECO:0007669"/>
    <property type="project" value="InterPro"/>
</dbReference>
<gene>
    <name evidence="7" type="ORF">SPHA_5127</name>
</gene>
<comment type="similarity">
    <text evidence="2 5">Belongs to the Rab GDI family.</text>
</comment>
<dbReference type="AlphaFoldDB" id="A0A812AT36"/>
<keyword evidence="3 5" id="KW-0343">GTPase activation</keyword>
<proteinExistence type="inferred from homology"/>
<dbReference type="EMBL" id="CAHIKZ030000170">
    <property type="protein sequence ID" value="CAE1157303.1"/>
    <property type="molecule type" value="Genomic_DNA"/>
</dbReference>
<feature type="compositionally biased region" description="Basic and acidic residues" evidence="6">
    <location>
        <begin position="505"/>
        <end position="520"/>
    </location>
</feature>
<evidence type="ECO:0000256" key="5">
    <source>
        <dbReference type="PIRNR" id="PIRNR016550"/>
    </source>
</evidence>